<gene>
    <name evidence="1" type="ORF">SRABI133_01520</name>
</gene>
<dbReference type="Proteomes" id="UP000789326">
    <property type="component" value="Unassembled WGS sequence"/>
</dbReference>
<dbReference type="EMBL" id="CAKKMG010000014">
    <property type="protein sequence ID" value="CAH0184920.1"/>
    <property type="molecule type" value="Genomic_DNA"/>
</dbReference>
<evidence type="ECO:0000313" key="1">
    <source>
        <dbReference type="EMBL" id="CAH0184920.1"/>
    </source>
</evidence>
<comment type="caution">
    <text evidence="1">The sequence shown here is derived from an EMBL/GenBank/DDBJ whole genome shotgun (WGS) entry which is preliminary data.</text>
</comment>
<sequence length="209" mass="24370">MDTELKLLTNKILKKESSKQIIYDFKKYLNQNSQHIIFNWHPLGFVHSKLCNIHNIGDLRLHVWLDGFRNTQQPHMPIHDHIFNVNSFILSGTVTNHIYEVGKDNGHLYRVYEAQYNNGGSLLSSTEELLTCRLKSSDKHSKGDFYIVKKEIFHESTVDVGDFAATLVIATERDDTKRPRILGPIKSHEYFYSREKCNEPILEIINERL</sequence>
<reference evidence="1" key="1">
    <citation type="submission" date="2021-11" db="EMBL/GenBank/DDBJ databases">
        <authorList>
            <person name="Bulgarelli D."/>
        </authorList>
    </citation>
    <scope>NUCLEOTIDE SEQUENCE</scope>
    <source>
        <strain evidence="1">Bi133</strain>
    </source>
</reference>
<evidence type="ECO:0000313" key="2">
    <source>
        <dbReference type="Proteomes" id="UP000789326"/>
    </source>
</evidence>
<dbReference type="AlphaFoldDB" id="A0A9W4KUU8"/>
<name>A0A9W4KUU8_9BACI</name>
<protein>
    <submittedName>
        <fullName evidence="1">Uncharacterized protein</fullName>
    </submittedName>
</protein>
<proteinExistence type="predicted"/>
<organism evidence="1 2">
    <name type="scientific">Peribacillus simplex</name>
    <dbReference type="NCBI Taxonomy" id="1478"/>
    <lineage>
        <taxon>Bacteria</taxon>
        <taxon>Bacillati</taxon>
        <taxon>Bacillota</taxon>
        <taxon>Bacilli</taxon>
        <taxon>Bacillales</taxon>
        <taxon>Bacillaceae</taxon>
        <taxon>Peribacillus</taxon>
    </lineage>
</organism>
<accession>A0A9W4KUU8</accession>
<dbReference type="RefSeq" id="WP_230301402.1">
    <property type="nucleotide sequence ID" value="NZ_CAKKMG010000014.1"/>
</dbReference>